<dbReference type="Gene3D" id="1.10.533.10">
    <property type="entry name" value="Death Domain, Fas"/>
    <property type="match status" value="1"/>
</dbReference>
<dbReference type="Proteomes" id="UP000007879">
    <property type="component" value="Unassembled WGS sequence"/>
</dbReference>
<name>A0A1X7VCA1_AMPQE</name>
<dbReference type="GO" id="GO:0007165">
    <property type="term" value="P:signal transduction"/>
    <property type="evidence" value="ECO:0007669"/>
    <property type="project" value="InterPro"/>
</dbReference>
<evidence type="ECO:0000259" key="3">
    <source>
        <dbReference type="PROSITE" id="PS50017"/>
    </source>
</evidence>
<feature type="coiled-coil region" evidence="1">
    <location>
        <begin position="378"/>
        <end position="408"/>
    </location>
</feature>
<reference evidence="5" key="1">
    <citation type="journal article" date="2010" name="Nature">
        <title>The Amphimedon queenslandica genome and the evolution of animal complexity.</title>
        <authorList>
            <person name="Srivastava M."/>
            <person name="Simakov O."/>
            <person name="Chapman J."/>
            <person name="Fahey B."/>
            <person name="Gauthier M.E."/>
            <person name="Mitros T."/>
            <person name="Richards G.S."/>
            <person name="Conaco C."/>
            <person name="Dacre M."/>
            <person name="Hellsten U."/>
            <person name="Larroux C."/>
            <person name="Putnam N.H."/>
            <person name="Stanke M."/>
            <person name="Adamska M."/>
            <person name="Darling A."/>
            <person name="Degnan S.M."/>
            <person name="Oakley T.H."/>
            <person name="Plachetzki D.C."/>
            <person name="Zhai Y."/>
            <person name="Adamski M."/>
            <person name="Calcino A."/>
            <person name="Cummins S.F."/>
            <person name="Goodstein D.M."/>
            <person name="Harris C."/>
            <person name="Jackson D.J."/>
            <person name="Leys S.P."/>
            <person name="Shu S."/>
            <person name="Woodcroft B.J."/>
            <person name="Vervoort M."/>
            <person name="Kosik K.S."/>
            <person name="Manning G."/>
            <person name="Degnan B.M."/>
            <person name="Rokhsar D.S."/>
        </authorList>
    </citation>
    <scope>NUCLEOTIDE SEQUENCE [LARGE SCALE GENOMIC DNA]</scope>
</reference>
<dbReference type="KEGG" id="aqu:109580768"/>
<dbReference type="EnsemblMetazoa" id="XM_019994294.1">
    <property type="protein sequence ID" value="XP_019849853.1"/>
    <property type="gene ID" value="LOC109580768"/>
</dbReference>
<evidence type="ECO:0000313" key="5">
    <source>
        <dbReference type="Proteomes" id="UP000007879"/>
    </source>
</evidence>
<dbReference type="InParanoid" id="A0A1X7VCA1"/>
<keyword evidence="5" id="KW-1185">Reference proteome</keyword>
<dbReference type="CDD" id="cd01670">
    <property type="entry name" value="Death"/>
    <property type="match status" value="1"/>
</dbReference>
<dbReference type="AlphaFoldDB" id="A0A1X7VCA1"/>
<feature type="domain" description="Death" evidence="3">
    <location>
        <begin position="27"/>
        <end position="81"/>
    </location>
</feature>
<gene>
    <name evidence="4" type="primary">109580768</name>
</gene>
<dbReference type="PROSITE" id="PS50017">
    <property type="entry name" value="DEATH_DOMAIN"/>
    <property type="match status" value="1"/>
</dbReference>
<evidence type="ECO:0000256" key="1">
    <source>
        <dbReference type="SAM" id="Coils"/>
    </source>
</evidence>
<dbReference type="InterPro" id="IPR011029">
    <property type="entry name" value="DEATH-like_dom_sf"/>
</dbReference>
<protein>
    <recommendedName>
        <fullName evidence="3">Death domain-containing protein</fullName>
    </recommendedName>
</protein>
<keyword evidence="1" id="KW-0175">Coiled coil</keyword>
<dbReference type="InterPro" id="IPR000488">
    <property type="entry name" value="Death_dom"/>
</dbReference>
<reference evidence="4" key="2">
    <citation type="submission" date="2017-05" db="UniProtKB">
        <authorList>
            <consortium name="EnsemblMetazoa"/>
        </authorList>
    </citation>
    <scope>IDENTIFICATION</scope>
</reference>
<proteinExistence type="predicted"/>
<organism evidence="4">
    <name type="scientific">Amphimedon queenslandica</name>
    <name type="common">Sponge</name>
    <dbReference type="NCBI Taxonomy" id="400682"/>
    <lineage>
        <taxon>Eukaryota</taxon>
        <taxon>Metazoa</taxon>
        <taxon>Porifera</taxon>
        <taxon>Demospongiae</taxon>
        <taxon>Heteroscleromorpha</taxon>
        <taxon>Haplosclerida</taxon>
        <taxon>Niphatidae</taxon>
        <taxon>Amphimedon</taxon>
    </lineage>
</organism>
<evidence type="ECO:0000313" key="4">
    <source>
        <dbReference type="EnsemblMetazoa" id="Aqu2.1.37142_001"/>
    </source>
</evidence>
<dbReference type="EnsemblMetazoa" id="Aqu2.1.37142_001">
    <property type="protein sequence ID" value="Aqu2.1.37142_001"/>
    <property type="gene ID" value="Aqu2.1.37142"/>
</dbReference>
<evidence type="ECO:0000256" key="2">
    <source>
        <dbReference type="SAM" id="MobiDB-lite"/>
    </source>
</evidence>
<dbReference type="SUPFAM" id="SSF47986">
    <property type="entry name" value="DEATH domain"/>
    <property type="match status" value="1"/>
</dbReference>
<accession>A0A1X7VCA1</accession>
<feature type="compositionally biased region" description="Polar residues" evidence="2">
    <location>
        <begin position="503"/>
        <end position="514"/>
    </location>
</feature>
<sequence length="514" mass="59347">MASSSNQAYLYERPQLSRLCSQIRTSRWHQLGIQLEVDQATLSNIRDDGSIPYDEKRCRMFEKWLDGNSRATNKQLLEALRLKVIGEDAMAKEYEQTLVSSQQETNKAIGCTVASTQHEDNPTREVMEEMLKKAISTKKLTGEALQLQGMYHKLLPLVQTSCREDKLEPMKNILRSILQEKSLYQLAAIAKYLKEINSLSSVDQVFQFLVEKHFISYLNFQLLKEFATETICGPKASKKIEREISKYQKHFKSFMDIPEFSTLVQVFDKTPELNPSTIMGLPIVIISLVDSWKHRNRKELSDWIPFLKENKDLLQSIGYKCILITYAIFPVDLPQVMTFLNDCTKMEELKKNGITIEISEEATTMFKLLSPPDVSILISKLEAEMKVLQEENIKLKEMTESVKQTQEKMIYMFTQTQQVLIQTQDKITQTQKALMQNQEKLMEKLMVTSLHRRKSLQNGEQHIRVQKRRRAKSDIFDPDSISEVLKDSSSNYPSGAADRRSSATENTTYNSYTL</sequence>
<feature type="region of interest" description="Disordered" evidence="2">
    <location>
        <begin position="486"/>
        <end position="514"/>
    </location>
</feature>